<dbReference type="AlphaFoldDB" id="A0A4E0R266"/>
<dbReference type="GO" id="GO:0003676">
    <property type="term" value="F:nucleic acid binding"/>
    <property type="evidence" value="ECO:0007669"/>
    <property type="project" value="InterPro"/>
</dbReference>
<evidence type="ECO:0000256" key="4">
    <source>
        <dbReference type="ARBA" id="ARBA00022454"/>
    </source>
</evidence>
<dbReference type="Pfam" id="PF12171">
    <property type="entry name" value="zf-C2H2_jaz"/>
    <property type="match status" value="1"/>
</dbReference>
<evidence type="ECO:0000256" key="5">
    <source>
        <dbReference type="ARBA" id="ARBA00022473"/>
    </source>
</evidence>
<dbReference type="GO" id="GO:0005681">
    <property type="term" value="C:spliceosomal complex"/>
    <property type="evidence" value="ECO:0007669"/>
    <property type="project" value="InterPro"/>
</dbReference>
<comment type="subcellular location">
    <subcellularLocation>
        <location evidence="1">Chromosome</location>
    </subcellularLocation>
    <subcellularLocation>
        <location evidence="2">Nucleus speckle</location>
    </subcellularLocation>
</comment>
<comment type="caution">
    <text evidence="18">The sequence shown here is derived from an EMBL/GenBank/DDBJ whole genome shotgun (WGS) entry which is preliminary data.</text>
</comment>
<dbReference type="InterPro" id="IPR059039">
    <property type="entry name" value="ZNF380_CC"/>
</dbReference>
<evidence type="ECO:0000256" key="7">
    <source>
        <dbReference type="ARBA" id="ARBA00022723"/>
    </source>
</evidence>
<evidence type="ECO:0000256" key="15">
    <source>
        <dbReference type="SAM" id="MobiDB-lite"/>
    </source>
</evidence>
<evidence type="ECO:0000313" key="18">
    <source>
        <dbReference type="EMBL" id="THD21553.1"/>
    </source>
</evidence>
<dbReference type="InterPro" id="IPR022755">
    <property type="entry name" value="Znf_C2H2_jaz"/>
</dbReference>
<protein>
    <recommendedName>
        <fullName evidence="3">Zinc finger protein 830</fullName>
    </recommendedName>
    <alternativeName>
        <fullName evidence="14">Coiled-coil domain-containing protein 16</fullName>
    </alternativeName>
</protein>
<proteinExistence type="predicted"/>
<dbReference type="GO" id="GO:0033314">
    <property type="term" value="P:mitotic DNA replication checkpoint signaling"/>
    <property type="evidence" value="ECO:0007669"/>
    <property type="project" value="TreeGrafter"/>
</dbReference>
<evidence type="ECO:0000256" key="10">
    <source>
        <dbReference type="ARBA" id="ARBA00022833"/>
    </source>
</evidence>
<feature type="domain" description="ZNF380 coiled-coil" evidence="17">
    <location>
        <begin position="122"/>
        <end position="158"/>
    </location>
</feature>
<reference evidence="18" key="1">
    <citation type="submission" date="2019-03" db="EMBL/GenBank/DDBJ databases">
        <title>Improved annotation for the trematode Fasciola hepatica.</title>
        <authorList>
            <person name="Choi Y.-J."/>
            <person name="Martin J."/>
            <person name="Mitreva M."/>
        </authorList>
    </citation>
    <scope>NUCLEOTIDE SEQUENCE [LARGE SCALE GENOMIC DNA]</scope>
</reference>
<accession>A0A4E0R266</accession>
<dbReference type="Pfam" id="PF23406">
    <property type="entry name" value="ZNF380_CC"/>
    <property type="match status" value="1"/>
</dbReference>
<evidence type="ECO:0000256" key="6">
    <source>
        <dbReference type="ARBA" id="ARBA00022618"/>
    </source>
</evidence>
<keyword evidence="19" id="KW-1185">Reference proteome</keyword>
<keyword evidence="11" id="KW-0175">Coiled coil</keyword>
<keyword evidence="6" id="KW-0132">Cell division</keyword>
<keyword evidence="13" id="KW-0131">Cell cycle</keyword>
<keyword evidence="5" id="KW-0217">Developmental protein</keyword>
<evidence type="ECO:0000256" key="2">
    <source>
        <dbReference type="ARBA" id="ARBA00004324"/>
    </source>
</evidence>
<feature type="region of interest" description="Disordered" evidence="15">
    <location>
        <begin position="55"/>
        <end position="126"/>
    </location>
</feature>
<dbReference type="PANTHER" id="PTHR13278">
    <property type="entry name" value="ZINC FINGER PROTEIN 830"/>
    <property type="match status" value="1"/>
</dbReference>
<dbReference type="InterPro" id="IPR040050">
    <property type="entry name" value="ZNF830-like"/>
</dbReference>
<evidence type="ECO:0000256" key="1">
    <source>
        <dbReference type="ARBA" id="ARBA00004286"/>
    </source>
</evidence>
<keyword evidence="4" id="KW-0158">Chromosome</keyword>
<dbReference type="SUPFAM" id="SSF57667">
    <property type="entry name" value="beta-beta-alpha zinc fingers"/>
    <property type="match status" value="1"/>
</dbReference>
<dbReference type="Proteomes" id="UP000230066">
    <property type="component" value="Unassembled WGS sequence"/>
</dbReference>
<evidence type="ECO:0000256" key="8">
    <source>
        <dbReference type="ARBA" id="ARBA00022771"/>
    </source>
</evidence>
<dbReference type="PANTHER" id="PTHR13278:SF0">
    <property type="entry name" value="ZINC FINGER PROTEIN 830"/>
    <property type="match status" value="1"/>
</dbReference>
<keyword evidence="12" id="KW-0539">Nucleus</keyword>
<dbReference type="InterPro" id="IPR036236">
    <property type="entry name" value="Znf_C2H2_sf"/>
</dbReference>
<evidence type="ECO:0000259" key="16">
    <source>
        <dbReference type="Pfam" id="PF12171"/>
    </source>
</evidence>
<dbReference type="GO" id="GO:0033260">
    <property type="term" value="P:nuclear DNA replication"/>
    <property type="evidence" value="ECO:0007669"/>
    <property type="project" value="TreeGrafter"/>
</dbReference>
<name>A0A4E0R266_FASHE</name>
<organism evidence="18 19">
    <name type="scientific">Fasciola hepatica</name>
    <name type="common">Liver fluke</name>
    <dbReference type="NCBI Taxonomy" id="6192"/>
    <lineage>
        <taxon>Eukaryota</taxon>
        <taxon>Metazoa</taxon>
        <taxon>Spiralia</taxon>
        <taxon>Lophotrochozoa</taxon>
        <taxon>Platyhelminthes</taxon>
        <taxon>Trematoda</taxon>
        <taxon>Digenea</taxon>
        <taxon>Plagiorchiida</taxon>
        <taxon>Echinostomata</taxon>
        <taxon>Echinostomatoidea</taxon>
        <taxon>Fasciolidae</taxon>
        <taxon>Fasciola</taxon>
    </lineage>
</organism>
<evidence type="ECO:0000259" key="17">
    <source>
        <dbReference type="Pfam" id="PF23406"/>
    </source>
</evidence>
<evidence type="ECO:0000256" key="14">
    <source>
        <dbReference type="ARBA" id="ARBA00030672"/>
    </source>
</evidence>
<feature type="compositionally biased region" description="Polar residues" evidence="15">
    <location>
        <begin position="75"/>
        <end position="97"/>
    </location>
</feature>
<dbReference type="EMBL" id="JXXN02003434">
    <property type="protein sequence ID" value="THD21553.1"/>
    <property type="molecule type" value="Genomic_DNA"/>
</dbReference>
<evidence type="ECO:0000256" key="12">
    <source>
        <dbReference type="ARBA" id="ARBA00023242"/>
    </source>
</evidence>
<keyword evidence="8" id="KW-0863">Zinc-finger</keyword>
<dbReference type="Gene3D" id="3.30.160.60">
    <property type="entry name" value="Classic Zinc Finger"/>
    <property type="match status" value="1"/>
</dbReference>
<evidence type="ECO:0000256" key="9">
    <source>
        <dbReference type="ARBA" id="ARBA00022776"/>
    </source>
</evidence>
<keyword evidence="10" id="KW-0862">Zinc</keyword>
<dbReference type="GO" id="GO:0044773">
    <property type="term" value="P:mitotic DNA damage checkpoint signaling"/>
    <property type="evidence" value="ECO:0007669"/>
    <property type="project" value="TreeGrafter"/>
</dbReference>
<gene>
    <name evidence="18" type="ORF">D915_007636</name>
</gene>
<sequence length="168" mass="18889">MSLIVYPRYNQLGRISCIVCGIQIKSEYAWSAHVISKTHKQNASRELQTSVKRLAESTTTPLVQMKKSKPDNANLKPSSPESHASQTPEVSEVTGATKTDEVSLGEKNPAEKTRADTSGSKLPEGFFDDRYKDAKVRNVPYKDKFTEEMEVFQKEMSSLEKRLFIVSD</sequence>
<keyword evidence="9" id="KW-0498">Mitosis</keyword>
<evidence type="ECO:0000256" key="11">
    <source>
        <dbReference type="ARBA" id="ARBA00023054"/>
    </source>
</evidence>
<dbReference type="GO" id="GO:0008270">
    <property type="term" value="F:zinc ion binding"/>
    <property type="evidence" value="ECO:0007669"/>
    <property type="project" value="UniProtKB-KW"/>
</dbReference>
<evidence type="ECO:0000256" key="3">
    <source>
        <dbReference type="ARBA" id="ARBA00017358"/>
    </source>
</evidence>
<evidence type="ECO:0000313" key="19">
    <source>
        <dbReference type="Proteomes" id="UP000230066"/>
    </source>
</evidence>
<evidence type="ECO:0000256" key="13">
    <source>
        <dbReference type="ARBA" id="ARBA00023306"/>
    </source>
</evidence>
<keyword evidence="7" id="KW-0479">Metal-binding</keyword>
<feature type="domain" description="Zinc finger double-stranded RNA binding" evidence="16">
    <location>
        <begin position="16"/>
        <end position="40"/>
    </location>
</feature>